<comment type="pathway">
    <text evidence="6">Amino-acid biosynthesis; L-methionine biosynthesis via salvage pathway; L-methionine from S-methyl-5-thio-alpha-D-ribose 1-phosphate: step 4/6.</text>
</comment>
<feature type="binding site" evidence="6">
    <location>
        <begin position="355"/>
        <end position="356"/>
    </location>
    <ligand>
        <name>substrate</name>
    </ligand>
</feature>
<dbReference type="SFLD" id="SFLDG01133">
    <property type="entry name" value="C1.5.4:_Enolase-phosphatase_Li"/>
    <property type="match status" value="1"/>
</dbReference>
<keyword evidence="6" id="KW-0963">Cytoplasm</keyword>
<dbReference type="Gene3D" id="3.40.50.1000">
    <property type="entry name" value="HAD superfamily/HAD-like"/>
    <property type="match status" value="1"/>
</dbReference>
<comment type="function">
    <text evidence="6">Bifunctional enzyme that catalyzes the enolization of 2,3-diketo-5-methylthiopentyl-1-phosphate (DK-MTP-1-P) into the intermediate 2-hydroxy-3-keto-5-methylthiopentenyl-1-phosphate (HK-MTPenyl-1-P), which is then dephosphorylated to form the acireductone 1,2-dihydroxy-3-keto-5-methylthiopentene (DHK-MTPene).</text>
</comment>
<dbReference type="GO" id="GO:0043874">
    <property type="term" value="F:acireductone synthase activity"/>
    <property type="evidence" value="ECO:0007669"/>
    <property type="project" value="UniProtKB-EC"/>
</dbReference>
<dbReference type="HAMAP" id="MF_03117">
    <property type="entry name" value="Salvage_MtnC_euk"/>
    <property type="match status" value="1"/>
</dbReference>
<dbReference type="Proteomes" id="UP000887540">
    <property type="component" value="Unplaced"/>
</dbReference>
<dbReference type="CDD" id="cd01629">
    <property type="entry name" value="HAD_EP"/>
    <property type="match status" value="1"/>
</dbReference>
<evidence type="ECO:0000256" key="3">
    <source>
        <dbReference type="ARBA" id="ARBA00022801"/>
    </source>
</evidence>
<keyword evidence="4 6" id="KW-0460">Magnesium</keyword>
<comment type="subunit">
    <text evidence="6">Monomer.</text>
</comment>
<dbReference type="PANTHER" id="PTHR20371">
    <property type="entry name" value="ENOLASE-PHOSPHATASE E1"/>
    <property type="match status" value="1"/>
</dbReference>
<keyword evidence="3 6" id="KW-0378">Hydrolase</keyword>
<dbReference type="InterPro" id="IPR023214">
    <property type="entry name" value="HAD_sf"/>
</dbReference>
<dbReference type="GO" id="GO:0005737">
    <property type="term" value="C:cytoplasm"/>
    <property type="evidence" value="ECO:0007669"/>
    <property type="project" value="UniProtKB-SubCell"/>
</dbReference>
<keyword evidence="7" id="KW-1185">Reference proteome</keyword>
<dbReference type="AlphaFoldDB" id="A0A914BWZ0"/>
<feature type="binding site" evidence="6">
    <location>
        <position position="414"/>
    </location>
    <ligand>
        <name>Mg(2+)</name>
        <dbReference type="ChEBI" id="CHEBI:18420"/>
    </ligand>
</feature>
<dbReference type="SFLD" id="SFLDG01129">
    <property type="entry name" value="C1.5:_HAD__Beta-PGM__Phosphata"/>
    <property type="match status" value="1"/>
</dbReference>
<dbReference type="InterPro" id="IPR036412">
    <property type="entry name" value="HAD-like_sf"/>
</dbReference>
<evidence type="ECO:0000256" key="1">
    <source>
        <dbReference type="ARBA" id="ARBA00022605"/>
    </source>
</evidence>
<dbReference type="HAMAP" id="MF_01681">
    <property type="entry name" value="Salvage_MtnC"/>
    <property type="match status" value="1"/>
</dbReference>
<keyword evidence="5 6" id="KW-0486">Methionine biosynthesis</keyword>
<dbReference type="SFLD" id="SFLDF00044">
    <property type="entry name" value="enolase-phosphatase"/>
    <property type="match status" value="1"/>
</dbReference>
<dbReference type="SFLD" id="SFLDS00003">
    <property type="entry name" value="Haloacid_Dehalogenase"/>
    <property type="match status" value="1"/>
</dbReference>
<dbReference type="Gene3D" id="1.10.720.60">
    <property type="match status" value="1"/>
</dbReference>
<protein>
    <recommendedName>
        <fullName evidence="6">Enolase-phosphatase E1</fullName>
        <ecNumber evidence="6">3.1.3.77</ecNumber>
    </recommendedName>
    <alternativeName>
        <fullName evidence="6">2,3-diketo-5-methylthio-1-phosphopentane phosphatase</fullName>
    </alternativeName>
</protein>
<feature type="binding site" evidence="6">
    <location>
        <position position="224"/>
    </location>
    <ligand>
        <name>Mg(2+)</name>
        <dbReference type="ChEBI" id="CHEBI:18420"/>
    </ligand>
</feature>
<evidence type="ECO:0000313" key="8">
    <source>
        <dbReference type="WBParaSite" id="ACRNAN_Path_1178.g4556.t1"/>
    </source>
</evidence>
<dbReference type="InterPro" id="IPR027511">
    <property type="entry name" value="ENOPH1_eukaryotes"/>
</dbReference>
<dbReference type="SUPFAM" id="SSF56784">
    <property type="entry name" value="HAD-like"/>
    <property type="match status" value="1"/>
</dbReference>
<name>A0A914BWZ0_9BILA</name>
<keyword evidence="2 6" id="KW-0479">Metal-binding</keyword>
<evidence type="ECO:0000313" key="7">
    <source>
        <dbReference type="Proteomes" id="UP000887540"/>
    </source>
</evidence>
<proteinExistence type="inferred from homology"/>
<feature type="binding site" evidence="6">
    <location>
        <position position="222"/>
    </location>
    <ligand>
        <name>Mg(2+)</name>
        <dbReference type="ChEBI" id="CHEBI:18420"/>
    </ligand>
</feature>
<comment type="similarity">
    <text evidence="6">Belongs to the HAD-like hydrolase superfamily. MasA/MtnC family.</text>
</comment>
<keyword evidence="6" id="KW-0539">Nucleus</keyword>
<dbReference type="InterPro" id="IPR023943">
    <property type="entry name" value="Enolase-ppase_E1"/>
</dbReference>
<dbReference type="FunFam" id="3.40.50.1000:FF:000079">
    <property type="entry name" value="Enolase-phosphatase E1"/>
    <property type="match status" value="1"/>
</dbReference>
<comment type="cofactor">
    <cofactor evidence="6">
        <name>Mg(2+)</name>
        <dbReference type="ChEBI" id="CHEBI:18420"/>
    </cofactor>
    <text evidence="6">Binds 1 Mg(2+) ion per subunit.</text>
</comment>
<dbReference type="PANTHER" id="PTHR20371:SF1">
    <property type="entry name" value="ENOLASE-PHOSPHATASE E1"/>
    <property type="match status" value="1"/>
</dbReference>
<sequence>MKTTLSSQNLFTTTNTTNEYKEVTSTSRSNFKSCIHDKKCDTNNECIKGVCFEGKCRCRCSPFAHCIKNEDCLGRNLCSNKCISENGTSVNCHFKESCALGSQCLQGVCVGIGRYVRDAYEAISCNIENAEIDCQGYGSKSECTIELGVCIRHKNASEIGRNASNECQGGISATYGFPSCISYDDKPIKCGAKGNMQQCSRGSFCGLYKMAQTPSFKVLLLDIEGTTTSISFVKDVLFPYAYDNVEVFLDENFHRDDVKKVIHGLVILSQKEAANDTDIKTPAEDEISQKCREDLVHNVRVWIKKDKKLTALKELQGIMWKDAYESGKVKSHIYPDVLPVLEKVHSVNIPIYIYSSGSVQAQKLLYQYTSFGDVTRLLSGYFDTNIGPKVESSSYTKIASEIGKPAGEILFLTDVDKEAFAAKSAGLQSKILLRDGNAPISEEAKTTFETIDNFEKIL</sequence>
<dbReference type="WBParaSite" id="ACRNAN_Path_1178.g4556.t1">
    <property type="protein sequence ID" value="ACRNAN_Path_1178.g4556.t1"/>
    <property type="gene ID" value="ACRNAN_Path_1178.g4556"/>
</dbReference>
<comment type="catalytic activity">
    <reaction evidence="6">
        <text>5-methylsulfanyl-2,3-dioxopentyl phosphate + H2O = 1,2-dihydroxy-5-(methylsulfanyl)pent-1-en-3-one + phosphate</text>
        <dbReference type="Rhea" id="RHEA:21700"/>
        <dbReference type="ChEBI" id="CHEBI:15377"/>
        <dbReference type="ChEBI" id="CHEBI:43474"/>
        <dbReference type="ChEBI" id="CHEBI:49252"/>
        <dbReference type="ChEBI" id="CHEBI:58828"/>
        <dbReference type="EC" id="3.1.3.77"/>
    </reaction>
</comment>
<comment type="pathway">
    <text evidence="6">Amino-acid biosynthesis; L-methionine biosynthesis via salvage pathway; L-methionine from S-methyl-5-thio-alpha-D-ribose 1-phosphate: step 3/6.</text>
</comment>
<keyword evidence="1 6" id="KW-0028">Amino-acid biosynthesis</keyword>
<dbReference type="GO" id="GO:0019509">
    <property type="term" value="P:L-methionine salvage from methylthioadenosine"/>
    <property type="evidence" value="ECO:0007669"/>
    <property type="project" value="UniProtKB-UniRule"/>
</dbReference>
<dbReference type="GO" id="GO:0000287">
    <property type="term" value="F:magnesium ion binding"/>
    <property type="evidence" value="ECO:0007669"/>
    <property type="project" value="UniProtKB-UniRule"/>
</dbReference>
<evidence type="ECO:0000256" key="4">
    <source>
        <dbReference type="ARBA" id="ARBA00022842"/>
    </source>
</evidence>
<dbReference type="Pfam" id="PF00702">
    <property type="entry name" value="Hydrolase"/>
    <property type="match status" value="1"/>
</dbReference>
<organism evidence="7 8">
    <name type="scientific">Acrobeloides nanus</name>
    <dbReference type="NCBI Taxonomy" id="290746"/>
    <lineage>
        <taxon>Eukaryota</taxon>
        <taxon>Metazoa</taxon>
        <taxon>Ecdysozoa</taxon>
        <taxon>Nematoda</taxon>
        <taxon>Chromadorea</taxon>
        <taxon>Rhabditida</taxon>
        <taxon>Tylenchina</taxon>
        <taxon>Cephalobomorpha</taxon>
        <taxon>Cephaloboidea</taxon>
        <taxon>Cephalobidae</taxon>
        <taxon>Acrobeloides</taxon>
    </lineage>
</organism>
<evidence type="ECO:0000256" key="6">
    <source>
        <dbReference type="HAMAP-Rule" id="MF_03117"/>
    </source>
</evidence>
<evidence type="ECO:0000256" key="5">
    <source>
        <dbReference type="ARBA" id="ARBA00023167"/>
    </source>
</evidence>
<accession>A0A914BWZ0</accession>
<evidence type="ECO:0000256" key="2">
    <source>
        <dbReference type="ARBA" id="ARBA00022723"/>
    </source>
</evidence>
<dbReference type="NCBIfam" id="TIGR01691">
    <property type="entry name" value="enolase-ppase"/>
    <property type="match status" value="1"/>
</dbReference>
<reference evidence="8" key="1">
    <citation type="submission" date="2022-11" db="UniProtKB">
        <authorList>
            <consortium name="WormBaseParasite"/>
        </authorList>
    </citation>
    <scope>IDENTIFICATION</scope>
</reference>
<feature type="binding site" evidence="6">
    <location>
        <position position="389"/>
    </location>
    <ligand>
        <name>substrate</name>
    </ligand>
</feature>
<comment type="subcellular location">
    <subcellularLocation>
        <location evidence="6">Cytoplasm</location>
    </subcellularLocation>
    <subcellularLocation>
        <location evidence="6">Nucleus</location>
    </subcellularLocation>
</comment>
<dbReference type="EC" id="3.1.3.77" evidence="6"/>
<dbReference type="GO" id="GO:0005634">
    <property type="term" value="C:nucleus"/>
    <property type="evidence" value="ECO:0007669"/>
    <property type="project" value="UniProtKB-SubCell"/>
</dbReference>